<name>A0A067MDZ2_BOTB1</name>
<proteinExistence type="predicted"/>
<gene>
    <name evidence="1" type="ORF">BOTBODRAFT_56444</name>
</gene>
<protein>
    <submittedName>
        <fullName evidence="1">Uncharacterized protein</fullName>
    </submittedName>
</protein>
<organism evidence="1 2">
    <name type="scientific">Botryobasidium botryosum (strain FD-172 SS1)</name>
    <dbReference type="NCBI Taxonomy" id="930990"/>
    <lineage>
        <taxon>Eukaryota</taxon>
        <taxon>Fungi</taxon>
        <taxon>Dikarya</taxon>
        <taxon>Basidiomycota</taxon>
        <taxon>Agaricomycotina</taxon>
        <taxon>Agaricomycetes</taxon>
        <taxon>Cantharellales</taxon>
        <taxon>Botryobasidiaceae</taxon>
        <taxon>Botryobasidium</taxon>
    </lineage>
</organism>
<reference evidence="2" key="1">
    <citation type="journal article" date="2014" name="Proc. Natl. Acad. Sci. U.S.A.">
        <title>Extensive sampling of basidiomycete genomes demonstrates inadequacy of the white-rot/brown-rot paradigm for wood decay fungi.</title>
        <authorList>
            <person name="Riley R."/>
            <person name="Salamov A.A."/>
            <person name="Brown D.W."/>
            <person name="Nagy L.G."/>
            <person name="Floudas D."/>
            <person name="Held B.W."/>
            <person name="Levasseur A."/>
            <person name="Lombard V."/>
            <person name="Morin E."/>
            <person name="Otillar R."/>
            <person name="Lindquist E.A."/>
            <person name="Sun H."/>
            <person name="LaButti K.M."/>
            <person name="Schmutz J."/>
            <person name="Jabbour D."/>
            <person name="Luo H."/>
            <person name="Baker S.E."/>
            <person name="Pisabarro A.G."/>
            <person name="Walton J.D."/>
            <person name="Blanchette R.A."/>
            <person name="Henrissat B."/>
            <person name="Martin F."/>
            <person name="Cullen D."/>
            <person name="Hibbett D.S."/>
            <person name="Grigoriev I.V."/>
        </authorList>
    </citation>
    <scope>NUCLEOTIDE SEQUENCE [LARGE SCALE GENOMIC DNA]</scope>
    <source>
        <strain evidence="2">FD-172 SS1</strain>
    </source>
</reference>
<dbReference type="InParanoid" id="A0A067MDZ2"/>
<dbReference type="EMBL" id="KL198047">
    <property type="protein sequence ID" value="KDQ12905.1"/>
    <property type="molecule type" value="Genomic_DNA"/>
</dbReference>
<evidence type="ECO:0000313" key="2">
    <source>
        <dbReference type="Proteomes" id="UP000027195"/>
    </source>
</evidence>
<sequence length="65" mass="7176">MARTKMIVRKSVAPKPRGKVLRILGIGKRDEKVAATRSACPYGCKAWFVSATAMERHKSVCPFSP</sequence>
<accession>A0A067MDZ2</accession>
<keyword evidence="2" id="KW-1185">Reference proteome</keyword>
<dbReference type="Proteomes" id="UP000027195">
    <property type="component" value="Unassembled WGS sequence"/>
</dbReference>
<evidence type="ECO:0000313" key="1">
    <source>
        <dbReference type="EMBL" id="KDQ12905.1"/>
    </source>
</evidence>
<dbReference type="AlphaFoldDB" id="A0A067MDZ2"/>
<dbReference type="HOGENOM" id="CLU_2849380_0_0_1"/>